<feature type="region of interest" description="Disordered" evidence="3">
    <location>
        <begin position="567"/>
        <end position="586"/>
    </location>
</feature>
<dbReference type="Pfam" id="PF13041">
    <property type="entry name" value="PPR_2"/>
    <property type="match status" value="1"/>
</dbReference>
<proteinExistence type="predicted"/>
<feature type="repeat" description="PPR" evidence="2">
    <location>
        <begin position="311"/>
        <end position="345"/>
    </location>
</feature>
<gene>
    <name evidence="4" type="ORF">PGLA1383_LOCUS53394</name>
</gene>
<evidence type="ECO:0000313" key="5">
    <source>
        <dbReference type="Proteomes" id="UP000654075"/>
    </source>
</evidence>
<dbReference type="Gene3D" id="1.25.40.10">
    <property type="entry name" value="Tetratricopeptide repeat domain"/>
    <property type="match status" value="3"/>
</dbReference>
<dbReference type="InterPro" id="IPR002885">
    <property type="entry name" value="PPR_rpt"/>
</dbReference>
<organism evidence="4 5">
    <name type="scientific">Polarella glacialis</name>
    <name type="common">Dinoflagellate</name>
    <dbReference type="NCBI Taxonomy" id="89957"/>
    <lineage>
        <taxon>Eukaryota</taxon>
        <taxon>Sar</taxon>
        <taxon>Alveolata</taxon>
        <taxon>Dinophyceae</taxon>
        <taxon>Suessiales</taxon>
        <taxon>Suessiaceae</taxon>
        <taxon>Polarella</taxon>
    </lineage>
</organism>
<dbReference type="PROSITE" id="PS51375">
    <property type="entry name" value="PPR"/>
    <property type="match status" value="4"/>
</dbReference>
<feature type="repeat" description="PPR" evidence="2">
    <location>
        <begin position="97"/>
        <end position="131"/>
    </location>
</feature>
<keyword evidence="5" id="KW-1185">Reference proteome</keyword>
<evidence type="ECO:0000256" key="2">
    <source>
        <dbReference type="PROSITE-ProRule" id="PRU00708"/>
    </source>
</evidence>
<evidence type="ECO:0000313" key="4">
    <source>
        <dbReference type="EMBL" id="CAE8638131.1"/>
    </source>
</evidence>
<dbReference type="InterPro" id="IPR011990">
    <property type="entry name" value="TPR-like_helical_dom_sf"/>
</dbReference>
<dbReference type="OrthoDB" id="185373at2759"/>
<accession>A0A813HI49</accession>
<dbReference type="Pfam" id="PF13812">
    <property type="entry name" value="PPR_3"/>
    <property type="match status" value="3"/>
</dbReference>
<dbReference type="AlphaFoldDB" id="A0A813HI49"/>
<dbReference type="Proteomes" id="UP000654075">
    <property type="component" value="Unassembled WGS sequence"/>
</dbReference>
<dbReference type="NCBIfam" id="TIGR00756">
    <property type="entry name" value="PPR"/>
    <property type="match status" value="2"/>
</dbReference>
<feature type="repeat" description="PPR" evidence="2">
    <location>
        <begin position="27"/>
        <end position="61"/>
    </location>
</feature>
<feature type="repeat" description="PPR" evidence="2">
    <location>
        <begin position="132"/>
        <end position="166"/>
    </location>
</feature>
<comment type="caution">
    <text evidence="4">The sequence shown here is derived from an EMBL/GenBank/DDBJ whole genome shotgun (WGS) entry which is preliminary data.</text>
</comment>
<dbReference type="PANTHER" id="PTHR47447">
    <property type="entry name" value="OS03G0856100 PROTEIN"/>
    <property type="match status" value="1"/>
</dbReference>
<dbReference type="PANTHER" id="PTHR47447:SF17">
    <property type="entry name" value="OS12G0638900 PROTEIN"/>
    <property type="match status" value="1"/>
</dbReference>
<reference evidence="4" key="1">
    <citation type="submission" date="2021-02" db="EMBL/GenBank/DDBJ databases">
        <authorList>
            <person name="Dougan E. K."/>
            <person name="Rhodes N."/>
            <person name="Thang M."/>
            <person name="Chan C."/>
        </authorList>
    </citation>
    <scope>NUCLEOTIDE SEQUENCE</scope>
</reference>
<evidence type="ECO:0000256" key="1">
    <source>
        <dbReference type="ARBA" id="ARBA00022737"/>
    </source>
</evidence>
<dbReference type="EMBL" id="CAJNNV010031873">
    <property type="protein sequence ID" value="CAE8638131.1"/>
    <property type="molecule type" value="Genomic_DNA"/>
</dbReference>
<keyword evidence="1" id="KW-0677">Repeat</keyword>
<name>A0A813HI49_POLGL</name>
<evidence type="ECO:0000256" key="3">
    <source>
        <dbReference type="SAM" id="MobiDB-lite"/>
    </source>
</evidence>
<protein>
    <recommendedName>
        <fullName evidence="6">Pentatricopeptide repeat-containing protein, chloroplastic</fullName>
    </recommendedName>
</protein>
<sequence length="687" mass="74800">MGACKDDSPALVLTLLQELRDRDLQPSEITYTAALQGCEGTRNWLRAFELLVEMRRDSLVPNRITLTAAISTCKEARVWWRAVRLLAILQQSGSEPNMIAYNAVISACERCGQWAEALRCLVSSQGMGLTPDVVTFNAASSACEKGRQWEWALHFLESMRFRGVKVDVISFSAAISACEKSFQWERALLLLLNMHCEQVAPNMITINSAISACSRGIKWELALQLLWGVQTDGLSLLRPDATTYSATMNACGHGLQWERAVRLLAVAQVDGRQQLDAAIFNTAIGACERASRWGRVICFLDDMRHHRLAASTLSFNAALDAFARSGEWSQALRAMHDMKGLRLQPDVVTYSASLAISSSPDQGRSWAGPNVRRLLSEMKQQSVEANSVTYQAALAACENSADKQNVPELVELLSSSSLTLARQPLPTSSSTVGGYQIGVSAMVAALDLLDTHGLLKSLVATAFRCWAYKASLLQLLHLQCHSASDSEQLQRRPLLEALPGLGCFDAQALADLGLEGAAGLAELQARLVSRRGFGSVRPATKPTAKGLAAWLAMSCALAKWGSAHRAESQGRPVGYSGGSGRKEGPLRPVLAEHDRSGHAERQALLDALTTLRRSCPFCDFAKEALASVDAEFIAVELDERLIGGCRHFTGYAVWHGMFGGNGARTEMRFRPGTSVLTSDCQLLVDRF</sequence>
<evidence type="ECO:0008006" key="6">
    <source>
        <dbReference type="Google" id="ProtNLM"/>
    </source>
</evidence>